<gene>
    <name evidence="1" type="ORF">CVT26_005066</name>
</gene>
<dbReference type="EMBL" id="NHYE01001372">
    <property type="protein sequence ID" value="PPQ96434.1"/>
    <property type="molecule type" value="Genomic_DNA"/>
</dbReference>
<dbReference type="Proteomes" id="UP000284706">
    <property type="component" value="Unassembled WGS sequence"/>
</dbReference>
<name>A0A409Y081_9AGAR</name>
<dbReference type="OrthoDB" id="1452at2759"/>
<dbReference type="AlphaFoldDB" id="A0A409Y081"/>
<sequence>MFFVALATLEQTQLIPLRILAPHTRYYICEMRILAYTQLLECHRSLALEILNAAFGVSQTFVDT</sequence>
<dbReference type="STRING" id="231916.A0A409Y081"/>
<protein>
    <submittedName>
        <fullName evidence="1">Uncharacterized protein</fullName>
    </submittedName>
</protein>
<reference evidence="1 2" key="1">
    <citation type="journal article" date="2018" name="Evol. Lett.">
        <title>Horizontal gene cluster transfer increased hallucinogenic mushroom diversity.</title>
        <authorList>
            <person name="Reynolds H.T."/>
            <person name="Vijayakumar V."/>
            <person name="Gluck-Thaler E."/>
            <person name="Korotkin H.B."/>
            <person name="Matheny P.B."/>
            <person name="Slot J.C."/>
        </authorList>
    </citation>
    <scope>NUCLEOTIDE SEQUENCE [LARGE SCALE GENOMIC DNA]</scope>
    <source>
        <strain evidence="1 2">SRW20</strain>
    </source>
</reference>
<accession>A0A409Y081</accession>
<organism evidence="1 2">
    <name type="scientific">Gymnopilus dilepis</name>
    <dbReference type="NCBI Taxonomy" id="231916"/>
    <lineage>
        <taxon>Eukaryota</taxon>
        <taxon>Fungi</taxon>
        <taxon>Dikarya</taxon>
        <taxon>Basidiomycota</taxon>
        <taxon>Agaricomycotina</taxon>
        <taxon>Agaricomycetes</taxon>
        <taxon>Agaricomycetidae</taxon>
        <taxon>Agaricales</taxon>
        <taxon>Agaricineae</taxon>
        <taxon>Hymenogastraceae</taxon>
        <taxon>Gymnopilus</taxon>
    </lineage>
</organism>
<evidence type="ECO:0000313" key="2">
    <source>
        <dbReference type="Proteomes" id="UP000284706"/>
    </source>
</evidence>
<proteinExistence type="predicted"/>
<dbReference type="InParanoid" id="A0A409Y081"/>
<evidence type="ECO:0000313" key="1">
    <source>
        <dbReference type="EMBL" id="PPQ96434.1"/>
    </source>
</evidence>
<keyword evidence="2" id="KW-1185">Reference proteome</keyword>
<comment type="caution">
    <text evidence="1">The sequence shown here is derived from an EMBL/GenBank/DDBJ whole genome shotgun (WGS) entry which is preliminary data.</text>
</comment>